<comment type="caution">
    <text evidence="1">The sequence shown here is derived from an EMBL/GenBank/DDBJ whole genome shotgun (WGS) entry which is preliminary data.</text>
</comment>
<protein>
    <submittedName>
        <fullName evidence="1">PkaR protein</fullName>
    </submittedName>
</protein>
<feature type="non-terminal residue" evidence="1">
    <location>
        <position position="60"/>
    </location>
</feature>
<feature type="non-terminal residue" evidence="1">
    <location>
        <position position="1"/>
    </location>
</feature>
<organism evidence="1 2">
    <name type="scientific">Symbiodinium pilosum</name>
    <name type="common">Dinoflagellate</name>
    <dbReference type="NCBI Taxonomy" id="2952"/>
    <lineage>
        <taxon>Eukaryota</taxon>
        <taxon>Sar</taxon>
        <taxon>Alveolata</taxon>
        <taxon>Dinophyceae</taxon>
        <taxon>Suessiales</taxon>
        <taxon>Symbiodiniaceae</taxon>
        <taxon>Symbiodinium</taxon>
    </lineage>
</organism>
<evidence type="ECO:0000313" key="1">
    <source>
        <dbReference type="EMBL" id="CAE7665030.1"/>
    </source>
</evidence>
<dbReference type="EMBL" id="CAJNIZ010043638">
    <property type="protein sequence ID" value="CAE7665030.1"/>
    <property type="molecule type" value="Genomic_DNA"/>
</dbReference>
<proteinExistence type="predicted"/>
<gene>
    <name evidence="1" type="primary">pkaR</name>
    <name evidence="1" type="ORF">SPIL2461_LOCUS18171</name>
</gene>
<dbReference type="OrthoDB" id="10643017at2759"/>
<sequence length="60" mass="6374">ESDEACCRRWPYVEDVQIESDAGILAGSDEELGMPVMAANPHLMTRRGGVSAEPAGANNV</sequence>
<reference evidence="1" key="1">
    <citation type="submission" date="2021-02" db="EMBL/GenBank/DDBJ databases">
        <authorList>
            <person name="Dougan E. K."/>
            <person name="Rhodes N."/>
            <person name="Thang M."/>
            <person name="Chan C."/>
        </authorList>
    </citation>
    <scope>NUCLEOTIDE SEQUENCE</scope>
</reference>
<dbReference type="AlphaFoldDB" id="A0A812W9D6"/>
<name>A0A812W9D6_SYMPI</name>
<accession>A0A812W9D6</accession>
<keyword evidence="2" id="KW-1185">Reference proteome</keyword>
<dbReference type="Proteomes" id="UP000649617">
    <property type="component" value="Unassembled WGS sequence"/>
</dbReference>
<evidence type="ECO:0000313" key="2">
    <source>
        <dbReference type="Proteomes" id="UP000649617"/>
    </source>
</evidence>